<dbReference type="RefSeq" id="WP_095065478.1">
    <property type="nucleotide sequence ID" value="NZ_LT906470.1"/>
</dbReference>
<dbReference type="GO" id="GO:0004309">
    <property type="term" value="F:exopolyphosphatase activity"/>
    <property type="evidence" value="ECO:0007669"/>
    <property type="project" value="UniProtKB-EC"/>
</dbReference>
<keyword evidence="4" id="KW-1185">Reference proteome</keyword>
<dbReference type="PANTHER" id="PTHR30005">
    <property type="entry name" value="EXOPOLYPHOSPHATASE"/>
    <property type="match status" value="1"/>
</dbReference>
<dbReference type="EC" id="3.6.1.11" evidence="3"/>
<dbReference type="InterPro" id="IPR043129">
    <property type="entry name" value="ATPase_NBD"/>
</dbReference>
<dbReference type="CDD" id="cd24054">
    <property type="entry name" value="ASKHA_NBD_AaPPX-GppA_MtPPX2-like"/>
    <property type="match status" value="1"/>
</dbReference>
<dbReference type="PANTHER" id="PTHR30005:SF0">
    <property type="entry name" value="RETROGRADE REGULATION PROTEIN 2"/>
    <property type="match status" value="1"/>
</dbReference>
<evidence type="ECO:0000256" key="1">
    <source>
        <dbReference type="ARBA" id="ARBA00007125"/>
    </source>
</evidence>
<evidence type="ECO:0000313" key="3">
    <source>
        <dbReference type="EMBL" id="SNV59908.1"/>
    </source>
</evidence>
<dbReference type="Gene3D" id="3.30.420.150">
    <property type="entry name" value="Exopolyphosphatase. Domain 2"/>
    <property type="match status" value="1"/>
</dbReference>
<evidence type="ECO:0000259" key="2">
    <source>
        <dbReference type="Pfam" id="PF02541"/>
    </source>
</evidence>
<evidence type="ECO:0000313" key="4">
    <source>
        <dbReference type="Proteomes" id="UP000214973"/>
    </source>
</evidence>
<keyword evidence="3" id="KW-0378">Hydrolase</keyword>
<name>A0A239YNU1_9FIRM</name>
<accession>A0A239YNU1</accession>
<dbReference type="InterPro" id="IPR050273">
    <property type="entry name" value="GppA/Ppx_hydrolase"/>
</dbReference>
<protein>
    <submittedName>
        <fullName evidence="3">Exopolyphosphatase</fullName>
        <ecNumber evidence="3">3.6.1.11</ecNumber>
    </submittedName>
</protein>
<sequence length="298" mass="32871">MKSAIVDIGSNSIRLLLAEFDGTIWHFEPKQLWTTRLGQRNADGTLRAESIEASYKAFKEIHNLIQVYGAQYCCGFATSAVREAPNGMDFMNAVSDYCPMERRILSGDEEAVYGFKGALGEQLQDGRHYATIDIGGGSTEIAVGNIGGVYWSRSYPVGAVRLQAVSDEGPQRVWEETRFLWDPMMIEGQFGEFVGIGGTLTTLAAIDLGLDVYDGRRVQGHKLSRETVEGLIMQLRYMSRDERLQVIGLPAGRADIIVAGAEILTSFMDAYEVPHVIVSDQDGMEAMARECEAAHSNR</sequence>
<dbReference type="AlphaFoldDB" id="A0A239YNU1"/>
<dbReference type="Proteomes" id="UP000214973">
    <property type="component" value="Chromosome 1"/>
</dbReference>
<organism evidence="3 4">
    <name type="scientific">Veillonella rodentium</name>
    <dbReference type="NCBI Taxonomy" id="248315"/>
    <lineage>
        <taxon>Bacteria</taxon>
        <taxon>Bacillati</taxon>
        <taxon>Bacillota</taxon>
        <taxon>Negativicutes</taxon>
        <taxon>Veillonellales</taxon>
        <taxon>Veillonellaceae</taxon>
        <taxon>Veillonella</taxon>
    </lineage>
</organism>
<feature type="domain" description="Ppx/GppA phosphatase N-terminal" evidence="2">
    <location>
        <begin position="35"/>
        <end position="280"/>
    </location>
</feature>
<dbReference type="Pfam" id="PF02541">
    <property type="entry name" value="Ppx-GppA"/>
    <property type="match status" value="1"/>
</dbReference>
<comment type="similarity">
    <text evidence="1">Belongs to the GppA/Ppx family.</text>
</comment>
<reference evidence="3 4" key="1">
    <citation type="submission" date="2017-06" db="EMBL/GenBank/DDBJ databases">
        <authorList>
            <consortium name="Pathogen Informatics"/>
        </authorList>
    </citation>
    <scope>NUCLEOTIDE SEQUENCE [LARGE SCALE GENOMIC DNA]</scope>
    <source>
        <strain evidence="3 4">NCTC12018</strain>
    </source>
</reference>
<proteinExistence type="inferred from homology"/>
<dbReference type="Gene3D" id="3.30.420.40">
    <property type="match status" value="1"/>
</dbReference>
<dbReference type="InterPro" id="IPR003695">
    <property type="entry name" value="Ppx_GppA_N"/>
</dbReference>
<dbReference type="EMBL" id="LT906470">
    <property type="protein sequence ID" value="SNV59908.1"/>
    <property type="molecule type" value="Genomic_DNA"/>
</dbReference>
<dbReference type="SUPFAM" id="SSF53067">
    <property type="entry name" value="Actin-like ATPase domain"/>
    <property type="match status" value="2"/>
</dbReference>
<gene>
    <name evidence="3" type="primary">ppx_1</name>
    <name evidence="3" type="ORF">SAMEA44547418_00521</name>
</gene>
<dbReference type="KEGG" id="vrm:44547418_00521"/>